<evidence type="ECO:0000256" key="3">
    <source>
        <dbReference type="ARBA" id="ARBA00020975"/>
    </source>
</evidence>
<dbReference type="PANTHER" id="PTHR24016:SF0">
    <property type="entry name" value="CONSERVED OLIGOMERIC GOLGI COMPLEX SUBUNIT 4"/>
    <property type="match status" value="1"/>
</dbReference>
<keyword evidence="4" id="KW-0813">Transport</keyword>
<comment type="similarity">
    <text evidence="2">Belongs to the COG4 family.</text>
</comment>
<dbReference type="OrthoDB" id="47059at2759"/>
<evidence type="ECO:0000313" key="11">
    <source>
        <dbReference type="EMBL" id="KAG2497406.1"/>
    </source>
</evidence>
<gene>
    <name evidence="11" type="ORF">HYH03_004561</name>
</gene>
<evidence type="ECO:0000256" key="7">
    <source>
        <dbReference type="ARBA" id="ARBA00023136"/>
    </source>
</evidence>
<dbReference type="InterPro" id="IPR013167">
    <property type="entry name" value="COG4_M"/>
</dbReference>
<dbReference type="GO" id="GO:0000139">
    <property type="term" value="C:Golgi membrane"/>
    <property type="evidence" value="ECO:0007669"/>
    <property type="project" value="UniProtKB-SubCell"/>
</dbReference>
<evidence type="ECO:0000256" key="9">
    <source>
        <dbReference type="SAM" id="MobiDB-lite"/>
    </source>
</evidence>
<dbReference type="SMART" id="SM00762">
    <property type="entry name" value="Cog4"/>
    <property type="match status" value="1"/>
</dbReference>
<dbReference type="Pfam" id="PF20663">
    <property type="entry name" value="COG4_N"/>
    <property type="match status" value="1"/>
</dbReference>
<protein>
    <recommendedName>
        <fullName evidence="3">Conserved oligomeric Golgi complex subunit 4</fullName>
    </recommendedName>
    <alternativeName>
        <fullName evidence="8">Component of oligomeric Golgi complex 4</fullName>
    </alternativeName>
</protein>
<evidence type="ECO:0000313" key="12">
    <source>
        <dbReference type="Proteomes" id="UP000612055"/>
    </source>
</evidence>
<sequence length="819" mass="85572">MAGSTDLGLIYKLTNVADVTRLLHETVAKERAIDGDLDRQLSKRSDLERNFLLLNTPTAETLELVRADCEQLLSSVQGTAQLADHISSKVRQLDLVQGRVQSVLGKINLILDRTNCINGVQSAMETEDYEAAAHYVSSFMELEDKMAAALAAAGGGVAGGAGAVQPLPQLAADASQAEDQRRILLEVRSKLEEITDRRFEDAVARRDHAAAVRFARLYKPLGKQAEGLQRFTDYLKVVVGAQARNAYASLAEQLEAPTGGGKGGAGAAKADFGAALGALFKDMALCLEEHDAFIRETFGDAALLDVMAGLQAECDNAGSRILQRFSESRRLERVVREVAGRRRGGGGGGGGGGAGAAAGQQGGEAATDHRAVEGLIEEVLRICGLCEEYNQFMLAKMRAAAAAAGAGGGGGGGRESAGGAPGAGGAYSPAAREAAFRSGSFNVALRELLGRYVALEEYYLDETAGMAIRIDEVLPDALTSSMVDDVFFILRKVGLRALAAGQFQATAALLAELNNVLANQFRNALQAKLSAGPSKLLSALPASLVGALLDPAALAAPTPTGPSPVLEFCVSLNNTDVAADYASKLRSELESHTNGLLASASDRDRARSVLSDLAKTGADFRSVASKGLEALAEGLLPRLRPLLDEVAALSYSPSEAEYGASEAESGWAGRLVVALGALGGALRPLLSASNWEVLFGSLLDKLSSRLEALLGRKQFNQLGGLQLDRDVRLLMGGLADLTQRTVRDRLARLSQMATLLGLETADELLDYWGSGSGGGGGGGGEGGGGGGGVINWRLSAAEVRGVLALRSDWSREAVMSLPL</sequence>
<accession>A0A835YAT6</accession>
<dbReference type="GO" id="GO:0015031">
    <property type="term" value="P:protein transport"/>
    <property type="evidence" value="ECO:0007669"/>
    <property type="project" value="UniProtKB-KW"/>
</dbReference>
<keyword evidence="6" id="KW-0333">Golgi apparatus</keyword>
<feature type="compositionally biased region" description="Gly residues" evidence="9">
    <location>
        <begin position="345"/>
        <end position="362"/>
    </location>
</feature>
<reference evidence="11" key="1">
    <citation type="journal article" date="2020" name="bioRxiv">
        <title>Comparative genomics of Chlamydomonas.</title>
        <authorList>
            <person name="Craig R.J."/>
            <person name="Hasan A.R."/>
            <person name="Ness R.W."/>
            <person name="Keightley P.D."/>
        </authorList>
    </citation>
    <scope>NUCLEOTIDE SEQUENCE</scope>
    <source>
        <strain evidence="11">CCAP 11/70</strain>
    </source>
</reference>
<dbReference type="EMBL" id="JAEHOE010000014">
    <property type="protein sequence ID" value="KAG2497406.1"/>
    <property type="molecule type" value="Genomic_DNA"/>
</dbReference>
<dbReference type="InterPro" id="IPR048684">
    <property type="entry name" value="COG4_C"/>
</dbReference>
<keyword evidence="12" id="KW-1185">Reference proteome</keyword>
<dbReference type="InterPro" id="IPR048680">
    <property type="entry name" value="COG4_N"/>
</dbReference>
<dbReference type="Pfam" id="PF20662">
    <property type="entry name" value="COG4_C"/>
    <property type="match status" value="1"/>
</dbReference>
<evidence type="ECO:0000259" key="10">
    <source>
        <dbReference type="SMART" id="SM00762"/>
    </source>
</evidence>
<evidence type="ECO:0000256" key="5">
    <source>
        <dbReference type="ARBA" id="ARBA00022927"/>
    </source>
</evidence>
<evidence type="ECO:0000256" key="6">
    <source>
        <dbReference type="ARBA" id="ARBA00023034"/>
    </source>
</evidence>
<name>A0A835YAT6_9CHLO</name>
<evidence type="ECO:0000256" key="8">
    <source>
        <dbReference type="ARBA" id="ARBA00031340"/>
    </source>
</evidence>
<dbReference type="Gene3D" id="1.20.58.1970">
    <property type="match status" value="1"/>
</dbReference>
<evidence type="ECO:0000256" key="2">
    <source>
        <dbReference type="ARBA" id="ARBA00009215"/>
    </source>
</evidence>
<comment type="caution">
    <text evidence="11">The sequence shown here is derived from an EMBL/GenBank/DDBJ whole genome shotgun (WGS) entry which is preliminary data.</text>
</comment>
<dbReference type="InterPro" id="IPR048682">
    <property type="entry name" value="COG4"/>
</dbReference>
<keyword evidence="5" id="KW-0653">Protein transport</keyword>
<dbReference type="Proteomes" id="UP000612055">
    <property type="component" value="Unassembled WGS sequence"/>
</dbReference>
<keyword evidence="7" id="KW-0472">Membrane</keyword>
<comment type="subcellular location">
    <subcellularLocation>
        <location evidence="1">Golgi apparatus membrane</location>
        <topology evidence="1">Peripheral membrane protein</topology>
    </subcellularLocation>
</comment>
<feature type="region of interest" description="Disordered" evidence="9">
    <location>
        <begin position="339"/>
        <end position="362"/>
    </location>
</feature>
<feature type="domain" description="COG4 transport protein middle alpha-helical bundle" evidence="10">
    <location>
        <begin position="184"/>
        <end position="530"/>
    </location>
</feature>
<dbReference type="Pfam" id="PF08318">
    <property type="entry name" value="COG4_m"/>
    <property type="match status" value="1"/>
</dbReference>
<dbReference type="PANTHER" id="PTHR24016">
    <property type="entry name" value="CONSERVED OLIGOMERIC GOLGI COMPLEX SUBUNIT 4"/>
    <property type="match status" value="1"/>
</dbReference>
<organism evidence="11 12">
    <name type="scientific">Edaphochlamys debaryana</name>
    <dbReference type="NCBI Taxonomy" id="47281"/>
    <lineage>
        <taxon>Eukaryota</taxon>
        <taxon>Viridiplantae</taxon>
        <taxon>Chlorophyta</taxon>
        <taxon>core chlorophytes</taxon>
        <taxon>Chlorophyceae</taxon>
        <taxon>CS clade</taxon>
        <taxon>Chlamydomonadales</taxon>
        <taxon>Chlamydomonadales incertae sedis</taxon>
        <taxon>Edaphochlamys</taxon>
    </lineage>
</organism>
<dbReference type="Gene3D" id="1.10.287.1060">
    <property type="entry name" value="ESAT-6-like"/>
    <property type="match status" value="1"/>
</dbReference>
<dbReference type="AlphaFoldDB" id="A0A835YAT6"/>
<proteinExistence type="inferred from homology"/>
<evidence type="ECO:0000256" key="1">
    <source>
        <dbReference type="ARBA" id="ARBA00004395"/>
    </source>
</evidence>
<evidence type="ECO:0000256" key="4">
    <source>
        <dbReference type="ARBA" id="ARBA00022448"/>
    </source>
</evidence>